<accession>X1DUA5</accession>
<dbReference type="Gene3D" id="6.10.250.1450">
    <property type="match status" value="1"/>
</dbReference>
<comment type="caution">
    <text evidence="4">The sequence shown here is derived from an EMBL/GenBank/DDBJ whole genome shotgun (WGS) entry which is preliminary data.</text>
</comment>
<evidence type="ECO:0000313" key="4">
    <source>
        <dbReference type="EMBL" id="GAH23757.1"/>
    </source>
</evidence>
<dbReference type="GO" id="GO:0046872">
    <property type="term" value="F:metal ion binding"/>
    <property type="evidence" value="ECO:0007669"/>
    <property type="project" value="UniProtKB-KW"/>
</dbReference>
<feature type="non-terminal residue" evidence="4">
    <location>
        <position position="109"/>
    </location>
</feature>
<dbReference type="PANTHER" id="PTHR43578:SF3">
    <property type="entry name" value="NADH-QUINONE OXIDOREDUCTASE SUBUNIT F"/>
    <property type="match status" value="1"/>
</dbReference>
<evidence type="ECO:0000256" key="2">
    <source>
        <dbReference type="ARBA" id="ARBA00023004"/>
    </source>
</evidence>
<name>X1DUA5_9ZZZZ</name>
<keyword evidence="2" id="KW-0408">Iron</keyword>
<protein>
    <recommendedName>
        <fullName evidence="5">NADH-ubiquinone oxidoreductase 51kDa subunit FMN-binding domain-containing protein</fullName>
    </recommendedName>
</protein>
<evidence type="ECO:0008006" key="5">
    <source>
        <dbReference type="Google" id="ProtNLM"/>
    </source>
</evidence>
<dbReference type="GO" id="GO:0051536">
    <property type="term" value="F:iron-sulfur cluster binding"/>
    <property type="evidence" value="ECO:0007669"/>
    <property type="project" value="UniProtKB-KW"/>
</dbReference>
<feature type="non-terminal residue" evidence="4">
    <location>
        <position position="1"/>
    </location>
</feature>
<dbReference type="PANTHER" id="PTHR43578">
    <property type="entry name" value="NADH-QUINONE OXIDOREDUCTASE SUBUNIT F"/>
    <property type="match status" value="1"/>
</dbReference>
<sequence>ETIIKGNIIDRLLYTDPNTGKKITYEHEVPFYERQNRLVFGNNGLIDPAAIDDYLAVGGYTALSKALFKMSPERVIEEVKKSGLRGRGGGGFPTSVKWESCRRAHGDTK</sequence>
<evidence type="ECO:0000256" key="1">
    <source>
        <dbReference type="ARBA" id="ARBA00022723"/>
    </source>
</evidence>
<dbReference type="EMBL" id="BART01039827">
    <property type="protein sequence ID" value="GAH23757.1"/>
    <property type="molecule type" value="Genomic_DNA"/>
</dbReference>
<evidence type="ECO:0000256" key="3">
    <source>
        <dbReference type="ARBA" id="ARBA00023014"/>
    </source>
</evidence>
<reference evidence="4" key="1">
    <citation type="journal article" date="2014" name="Front. Microbiol.">
        <title>High frequency of phylogenetically diverse reductive dehalogenase-homologous genes in deep subseafloor sedimentary metagenomes.</title>
        <authorList>
            <person name="Kawai M."/>
            <person name="Futagami T."/>
            <person name="Toyoda A."/>
            <person name="Takaki Y."/>
            <person name="Nishi S."/>
            <person name="Hori S."/>
            <person name="Arai W."/>
            <person name="Tsubouchi T."/>
            <person name="Morono Y."/>
            <person name="Uchiyama I."/>
            <person name="Ito T."/>
            <person name="Fujiyama A."/>
            <person name="Inagaki F."/>
            <person name="Takami H."/>
        </authorList>
    </citation>
    <scope>NUCLEOTIDE SEQUENCE</scope>
    <source>
        <strain evidence="4">Expedition CK06-06</strain>
    </source>
</reference>
<keyword evidence="1" id="KW-0479">Metal-binding</keyword>
<keyword evidence="3" id="KW-0411">Iron-sulfur</keyword>
<organism evidence="4">
    <name type="scientific">marine sediment metagenome</name>
    <dbReference type="NCBI Taxonomy" id="412755"/>
    <lineage>
        <taxon>unclassified sequences</taxon>
        <taxon>metagenomes</taxon>
        <taxon>ecological metagenomes</taxon>
    </lineage>
</organism>
<dbReference type="InterPro" id="IPR037225">
    <property type="entry name" value="Nuo51_FMN-bd_sf"/>
</dbReference>
<dbReference type="AlphaFoldDB" id="X1DUA5"/>
<proteinExistence type="predicted"/>
<gene>
    <name evidence="4" type="ORF">S01H4_65221</name>
</gene>
<dbReference type="SUPFAM" id="SSF142019">
    <property type="entry name" value="Nqo1 FMN-binding domain-like"/>
    <property type="match status" value="1"/>
</dbReference>